<evidence type="ECO:0000313" key="2">
    <source>
        <dbReference type="EMBL" id="MCZ2687463.1"/>
    </source>
</evidence>
<keyword evidence="1" id="KW-0378">Hydrolase</keyword>
<dbReference type="InterPro" id="IPR023293">
    <property type="entry name" value="dGTP_triP_hydro_central_sf"/>
</dbReference>
<dbReference type="GO" id="GO:0008832">
    <property type="term" value="F:dGTPase activity"/>
    <property type="evidence" value="ECO:0007669"/>
    <property type="project" value="TreeGrafter"/>
</dbReference>
<evidence type="ECO:0000256" key="1">
    <source>
        <dbReference type="ARBA" id="ARBA00022801"/>
    </source>
</evidence>
<dbReference type="Gene3D" id="1.10.3410.10">
    <property type="entry name" value="putative deoxyguanosinetriphosphate triphosphohydrolase like domain"/>
    <property type="match status" value="1"/>
</dbReference>
<dbReference type="InterPro" id="IPR050135">
    <property type="entry name" value="dGTPase-like"/>
</dbReference>
<dbReference type="SUPFAM" id="SSF109604">
    <property type="entry name" value="HD-domain/PDEase-like"/>
    <property type="match status" value="1"/>
</dbReference>
<sequence>MNWKNDLLSTQRLRPSRVDNQRAVLSENTDNRNPFESDFGRVIFSSASRRLHDKTQVFPLTSDDNIHSRLTHSMEVMNIGLSFAIYLSGNDEFKKKTQLTSEEILRKIDPILKTSCLVHDIGNPPFGHFGEQVIQNYFSELFKDIKCGIENENIGSSLSKYVIKGVRYTNYIGKWEKDTGKDINTRRKQKKEYGFKTFLNNKNLIQDYVEFDGNAEGFRILTKLQYLGDLFGLNLTCSTLASTLKYPNYGIPIKTEDENDKISLHKHGVFFTERETLDDIAKYCKLEQSNGMYKRHPLAFLMEAADSICYLVMDLEDANQKQWLTLNDVKDKIANDPYISDEIKEKLDDNLRTTQGDNISSKKEWVSYRTILLTHLMGVATKNFVQNLEQIEEGTYNKELIEDNDGIAKALKDFSKKKILSKREITSLEITGDAVIVGILNSYIRLLFHTDKNYRDRGKSLFSRSIFMTVLHEHWEEYCADEDFENKYGKDIKIDDLDKLYDKFDVCDFTVEERFRLIRDFVACMTDKFALDHYQKISGQRI</sequence>
<dbReference type="SMART" id="SM00471">
    <property type="entry name" value="HDc"/>
    <property type="match status" value="1"/>
</dbReference>
<dbReference type="PANTHER" id="PTHR11373:SF32">
    <property type="entry name" value="DEOXYGUANOSINETRIPHOSPHATE TRIPHOSPHOHYDROLASE"/>
    <property type="match status" value="1"/>
</dbReference>
<dbReference type="Gene3D" id="1.10.3210.10">
    <property type="entry name" value="Hypothetical protein af1432"/>
    <property type="match status" value="2"/>
</dbReference>
<dbReference type="AlphaFoldDB" id="A0A081TS44"/>
<reference evidence="2" key="1">
    <citation type="submission" date="2022-12" db="EMBL/GenBank/DDBJ databases">
        <title>Development of a Multilocus Sequence Typing Scheme for Bacteroides fragilis Based on Whole Genome Sequencing Data and Clinical Application.</title>
        <authorList>
            <person name="Nielsen F.D."/>
            <person name="Justesen U.S."/>
        </authorList>
    </citation>
    <scope>NUCLEOTIDE SEQUENCE</scope>
    <source>
        <strain evidence="2">BF_AM_ODE_DK_2015_4</strain>
    </source>
</reference>
<dbReference type="EMBL" id="JAPTZU010000003">
    <property type="protein sequence ID" value="MCZ2687463.1"/>
    <property type="molecule type" value="Genomic_DNA"/>
</dbReference>
<dbReference type="InterPro" id="IPR003607">
    <property type="entry name" value="HD/PDEase_dom"/>
</dbReference>
<dbReference type="CDD" id="cd00077">
    <property type="entry name" value="HDc"/>
    <property type="match status" value="1"/>
</dbReference>
<gene>
    <name evidence="2" type="primary">dgt</name>
    <name evidence="2" type="ORF">O1433_08100</name>
</gene>
<dbReference type="PANTHER" id="PTHR11373">
    <property type="entry name" value="DEOXYNUCLEOSIDE TRIPHOSPHATE TRIPHOSPHOHYDROLASE"/>
    <property type="match status" value="1"/>
</dbReference>
<dbReference type="GO" id="GO:0006203">
    <property type="term" value="P:dGTP catabolic process"/>
    <property type="evidence" value="ECO:0007669"/>
    <property type="project" value="TreeGrafter"/>
</dbReference>
<name>A0A081TS44_BACFG</name>
<comment type="caution">
    <text evidence="2">The sequence shown here is derived from an EMBL/GenBank/DDBJ whole genome shotgun (WGS) entry which is preliminary data.</text>
</comment>
<proteinExistence type="predicted"/>
<protein>
    <submittedName>
        <fullName evidence="2">DNTP triphosphohydrolase</fullName>
    </submittedName>
</protein>
<accession>A0A081TS44</accession>
<dbReference type="NCBIfam" id="TIGR01353">
    <property type="entry name" value="dGTP_triPase"/>
    <property type="match status" value="1"/>
</dbReference>
<evidence type="ECO:0000313" key="3">
    <source>
        <dbReference type="Proteomes" id="UP001079672"/>
    </source>
</evidence>
<dbReference type="InterPro" id="IPR006261">
    <property type="entry name" value="dGTPase"/>
</dbReference>
<organism evidence="2 3">
    <name type="scientific">Bacteroides fragilis</name>
    <dbReference type="NCBI Taxonomy" id="817"/>
    <lineage>
        <taxon>Bacteria</taxon>
        <taxon>Pseudomonadati</taxon>
        <taxon>Bacteroidota</taxon>
        <taxon>Bacteroidia</taxon>
        <taxon>Bacteroidales</taxon>
        <taxon>Bacteroidaceae</taxon>
        <taxon>Bacteroides</taxon>
    </lineage>
</organism>
<dbReference type="Proteomes" id="UP001079672">
    <property type="component" value="Unassembled WGS sequence"/>
</dbReference>
<dbReference type="RefSeq" id="WP_005807253.1">
    <property type="nucleotide sequence ID" value="NZ_CP037440.1"/>
</dbReference>